<dbReference type="SMART" id="SM00364">
    <property type="entry name" value="LRR_BAC"/>
    <property type="match status" value="9"/>
</dbReference>
<reference evidence="4" key="1">
    <citation type="submission" date="2017-03" db="EMBL/GenBank/DDBJ databases">
        <authorList>
            <person name="Sharma R."/>
            <person name="Thines M."/>
        </authorList>
    </citation>
    <scope>NUCLEOTIDE SEQUENCE [LARGE SCALE GENOMIC DNA]</scope>
</reference>
<organism evidence="3 4">
    <name type="scientific">Lasallia pustulata</name>
    <dbReference type="NCBI Taxonomy" id="136370"/>
    <lineage>
        <taxon>Eukaryota</taxon>
        <taxon>Fungi</taxon>
        <taxon>Dikarya</taxon>
        <taxon>Ascomycota</taxon>
        <taxon>Pezizomycotina</taxon>
        <taxon>Lecanoromycetes</taxon>
        <taxon>OSLEUM clade</taxon>
        <taxon>Umbilicariomycetidae</taxon>
        <taxon>Umbilicariales</taxon>
        <taxon>Umbilicariaceae</taxon>
        <taxon>Lasallia</taxon>
    </lineage>
</organism>
<protein>
    <submittedName>
        <fullName evidence="3">Leucine-rich repeat, typical subtype</fullName>
    </submittedName>
</protein>
<dbReference type="SUPFAM" id="SSF52058">
    <property type="entry name" value="L domain-like"/>
    <property type="match status" value="2"/>
</dbReference>
<keyword evidence="4" id="KW-1185">Reference proteome</keyword>
<name>A0A1W5D2J1_9LECA</name>
<dbReference type="Pfam" id="PF13516">
    <property type="entry name" value="LRR_6"/>
    <property type="match status" value="3"/>
</dbReference>
<evidence type="ECO:0000256" key="1">
    <source>
        <dbReference type="ARBA" id="ARBA00022614"/>
    </source>
</evidence>
<evidence type="ECO:0000313" key="3">
    <source>
        <dbReference type="EMBL" id="SLM37245.1"/>
    </source>
</evidence>
<dbReference type="Pfam" id="PF13855">
    <property type="entry name" value="LRR_8"/>
    <property type="match status" value="2"/>
</dbReference>
<dbReference type="GO" id="GO:0005737">
    <property type="term" value="C:cytoplasm"/>
    <property type="evidence" value="ECO:0007669"/>
    <property type="project" value="TreeGrafter"/>
</dbReference>
<accession>A0A1W5D2J1</accession>
<sequence length="586" mass="64137">MGLRSIPEEVMKMYDIETLNASAGAWYESVDLSRLIAADNEIEEVGDDIFPDVQLGANDEFNEEQKGNQFGGLGTLDLHGNRLKALPLGLRRLEHLTTLNVSSNRLSNDCLEVVTQISHLKELRLAKNALEGSLTESVRNLSGLEVLDIHDNRLASLPDAICELLNLRILDVSGNCLTTLPFAALAQLPLTEITASRNKLNSTLLPVSIDELPKLQTLDVSNNALTSLTEKSCFRMPLLIYLNVSVNRLSHLPDLTGWTRLLTLNAEDNKLTSIPEGLFSLASLKNIEFTGNSLSKLDNRIGLMDHLSVLRVANNPLRERRLLTLNTEDLKQALRERLGADETPTGLDDEATVGDQLSQQVSTWPVKAGGILDRSNTKLQTLETSDLEAVVASNAIRTLTLHHNLLPQLPASIKILGTTLTALDLSHNTLRSDTYMSTPLSLPHLKSLDLSCNTITTFTPLLSHLSAPLLAHLSISYNRITALPPLRPHFPQLATLLASDNSIAALPVEAVRGLTTLDVARNDIGFLEPRLGLLEGGLKSLVVGGNRFRVPRYTVLDRGTKATLEWLRGRIPAGEEEGGKEEDSLD</sequence>
<dbReference type="EMBL" id="FWEW01001463">
    <property type="protein sequence ID" value="SLM37245.1"/>
    <property type="molecule type" value="Genomic_DNA"/>
</dbReference>
<proteinExistence type="predicted"/>
<dbReference type="InterPro" id="IPR001611">
    <property type="entry name" value="Leu-rich_rpt"/>
</dbReference>
<dbReference type="InterPro" id="IPR050216">
    <property type="entry name" value="LRR_domain-containing"/>
</dbReference>
<dbReference type="Proteomes" id="UP000192927">
    <property type="component" value="Unassembled WGS sequence"/>
</dbReference>
<evidence type="ECO:0000256" key="2">
    <source>
        <dbReference type="ARBA" id="ARBA00022737"/>
    </source>
</evidence>
<dbReference type="PANTHER" id="PTHR48051">
    <property type="match status" value="1"/>
</dbReference>
<dbReference type="InterPro" id="IPR003591">
    <property type="entry name" value="Leu-rich_rpt_typical-subtyp"/>
</dbReference>
<keyword evidence="1" id="KW-0433">Leucine-rich repeat</keyword>
<dbReference type="Gene3D" id="3.80.10.10">
    <property type="entry name" value="Ribonuclease Inhibitor"/>
    <property type="match status" value="3"/>
</dbReference>
<dbReference type="AlphaFoldDB" id="A0A1W5D2J1"/>
<dbReference type="InterPro" id="IPR032675">
    <property type="entry name" value="LRR_dom_sf"/>
</dbReference>
<dbReference type="PRINTS" id="PR00019">
    <property type="entry name" value="LEURICHRPT"/>
</dbReference>
<dbReference type="SMART" id="SM00369">
    <property type="entry name" value="LRR_TYP"/>
    <property type="match status" value="8"/>
</dbReference>
<evidence type="ECO:0000313" key="4">
    <source>
        <dbReference type="Proteomes" id="UP000192927"/>
    </source>
</evidence>
<keyword evidence="2" id="KW-0677">Repeat</keyword>
<dbReference type="PROSITE" id="PS51450">
    <property type="entry name" value="LRR"/>
    <property type="match status" value="4"/>
</dbReference>
<dbReference type="PANTHER" id="PTHR48051:SF1">
    <property type="entry name" value="RAS SUPPRESSOR PROTEIN 1"/>
    <property type="match status" value="1"/>
</dbReference>